<comment type="caution">
    <text evidence="1">The sequence shown here is derived from an EMBL/GenBank/DDBJ whole genome shotgun (WGS) entry which is preliminary data.</text>
</comment>
<sequence>MTRALSAKVNLEEGQYVKVKQLNEQMLTEVEVIKIQYAADQAALDQHLAEAQSQYDAALLDLLRPTQLASYKQARSSMTALLNPAK</sequence>
<proteinExistence type="predicted"/>
<name>A0ABQ1U6Q1_9BACT</name>
<keyword evidence="2" id="KW-1185">Reference proteome</keyword>
<dbReference type="Proteomes" id="UP000632273">
    <property type="component" value="Unassembled WGS sequence"/>
</dbReference>
<accession>A0ABQ1U6Q1</accession>
<evidence type="ECO:0000313" key="1">
    <source>
        <dbReference type="EMBL" id="GGF09409.1"/>
    </source>
</evidence>
<evidence type="ECO:0008006" key="3">
    <source>
        <dbReference type="Google" id="ProtNLM"/>
    </source>
</evidence>
<dbReference type="EMBL" id="BMHT01000003">
    <property type="protein sequence ID" value="GGF09409.1"/>
    <property type="molecule type" value="Genomic_DNA"/>
</dbReference>
<gene>
    <name evidence="1" type="ORF">GCM10011383_20780</name>
</gene>
<organism evidence="1 2">
    <name type="scientific">Hymenobacter cavernae</name>
    <dbReference type="NCBI Taxonomy" id="2044852"/>
    <lineage>
        <taxon>Bacteria</taxon>
        <taxon>Pseudomonadati</taxon>
        <taxon>Bacteroidota</taxon>
        <taxon>Cytophagia</taxon>
        <taxon>Cytophagales</taxon>
        <taxon>Hymenobacteraceae</taxon>
        <taxon>Hymenobacter</taxon>
    </lineage>
</organism>
<reference evidence="2" key="1">
    <citation type="journal article" date="2019" name="Int. J. Syst. Evol. Microbiol.">
        <title>The Global Catalogue of Microorganisms (GCM) 10K type strain sequencing project: providing services to taxonomists for standard genome sequencing and annotation.</title>
        <authorList>
            <consortium name="The Broad Institute Genomics Platform"/>
            <consortium name="The Broad Institute Genome Sequencing Center for Infectious Disease"/>
            <person name="Wu L."/>
            <person name="Ma J."/>
        </authorList>
    </citation>
    <scope>NUCLEOTIDE SEQUENCE [LARGE SCALE GENOMIC DNA]</scope>
    <source>
        <strain evidence="2">CGMCC 1.15197</strain>
    </source>
</reference>
<protein>
    <recommendedName>
        <fullName evidence="3">TolC family protein</fullName>
    </recommendedName>
</protein>
<evidence type="ECO:0000313" key="2">
    <source>
        <dbReference type="Proteomes" id="UP000632273"/>
    </source>
</evidence>